<dbReference type="SUPFAM" id="SSF53955">
    <property type="entry name" value="Lysozyme-like"/>
    <property type="match status" value="1"/>
</dbReference>
<dbReference type="GO" id="GO:0009252">
    <property type="term" value="P:peptidoglycan biosynthetic process"/>
    <property type="evidence" value="ECO:0007669"/>
    <property type="project" value="UniProtKB-KW"/>
</dbReference>
<dbReference type="Pfam" id="PF17957">
    <property type="entry name" value="Big_7"/>
    <property type="match status" value="1"/>
</dbReference>
<protein>
    <submittedName>
        <fullName evidence="20">Uncharacterized protein</fullName>
    </submittedName>
</protein>
<dbReference type="InterPro" id="IPR012338">
    <property type="entry name" value="Beta-lactam/transpept-like"/>
</dbReference>
<evidence type="ECO:0000256" key="8">
    <source>
        <dbReference type="ARBA" id="ARBA00022679"/>
    </source>
</evidence>
<sequence>MPIPQLNQRRHYGHLPDYEPLSPKEKKKKFFKIILTTIAIGFSACFILGTIAVAWISRDLPDPNKLNERQVSQSTKIYDRTGEHLLYEVYQNQKRTLVEMDQISDYAKKATVAVEDKNFYEHSGIRIQSILRARFYSLIGRRAGSGGGSTLTQQLIKNTIVGDARTGFAGYFRKIKEAILAIRLEKKYTKEQILKLYLNEIPYGSTNYGIEAASQAYFKKTAKEITLAEAATLAAIPKAPSRYLKDLDALRDRRDVVLALMYDQGMITEEQKNEAQGVALRLFKSAGPMEAPHFVLYVKQLLADQFGERAIDEGGLKIITSLDFEKQQIAEKIVKEIGDKNLKDANANNAALVALDPKTAQILAMVGSRDYNNDEINGQFDVATLGKRQPGSSFKPFVYTFAFEKGYTPDTVIYDVITNFDARAGEDYTPKNYDGKEHGLVTIRKSLQGSLNIPAVKALYLVGTKDTIDFAKRFGYSTFTGDYGLSLVLGGGEVNLLEHTNGYATLANNGIYHQPVSILRVTSNAGETLYEWEENEGTEAITPEIAATTADVLSDDVARSWIFGANGNLTLPGRPVAAKTGTTNDNKDAWTLGYTPSLATGVWVGNTIPTPMKAGGNALAGTIWNKFMREALKGTPVENFPTPPPNDATKPVLRGGNDGIVLNINSETGKIANSSTPESLIVQRTYLPPHDILHYVDRSDPRGPVPAYPADDPQYENWEKALKVWMDKQLGSSFAEPPTEYEGTHSSELSPTIEFVSPVEGAILTSRQMEIQVTAVAPRGVTKVKYQIDGHSIGESTEVPFNLSYYAKTLLKGPHMLSVVAVDDAGNSSQKNITFAMQAEYDAPDFEWFDGESVTLTASDFPRVISLTPFRWDDMKKIDIYLTVGDKAPKLIYNFNHREDTLANGALTFTWKNSPGVGEHSLKAVLTDNAGKTTEKILNVVVE</sequence>
<evidence type="ECO:0000256" key="12">
    <source>
        <dbReference type="ARBA" id="ARBA00023136"/>
    </source>
</evidence>
<dbReference type="Pfam" id="PF00905">
    <property type="entry name" value="Transpeptidase"/>
    <property type="match status" value="1"/>
</dbReference>
<keyword evidence="14" id="KW-0961">Cell wall biogenesis/degradation</keyword>
<keyword evidence="11" id="KW-0573">Peptidoglycan synthesis</keyword>
<evidence type="ECO:0000256" key="16">
    <source>
        <dbReference type="ARBA" id="ARBA00049902"/>
    </source>
</evidence>
<dbReference type="Pfam" id="PF00912">
    <property type="entry name" value="Transgly"/>
    <property type="match status" value="1"/>
</dbReference>
<keyword evidence="12 17" id="KW-0472">Membrane</keyword>
<keyword evidence="6" id="KW-0645">Protease</keyword>
<dbReference type="PANTHER" id="PTHR32282:SF11">
    <property type="entry name" value="PENICILLIN-BINDING PROTEIN 1B"/>
    <property type="match status" value="1"/>
</dbReference>
<keyword evidence="13" id="KW-0511">Multifunctional enzyme</keyword>
<feature type="domain" description="Penicillin-binding protein transpeptidase" evidence="18">
    <location>
        <begin position="351"/>
        <end position="628"/>
    </location>
</feature>
<evidence type="ECO:0000256" key="9">
    <source>
        <dbReference type="ARBA" id="ARBA00022801"/>
    </source>
</evidence>
<dbReference type="AlphaFoldDB" id="A0A1F6P9C1"/>
<dbReference type="Proteomes" id="UP000176634">
    <property type="component" value="Unassembled WGS sequence"/>
</dbReference>
<dbReference type="GO" id="GO:0008955">
    <property type="term" value="F:peptidoglycan glycosyltransferase activity"/>
    <property type="evidence" value="ECO:0007669"/>
    <property type="project" value="UniProtKB-EC"/>
</dbReference>
<evidence type="ECO:0000313" key="21">
    <source>
        <dbReference type="Proteomes" id="UP000176634"/>
    </source>
</evidence>
<evidence type="ECO:0000313" key="20">
    <source>
        <dbReference type="EMBL" id="OGH92553.1"/>
    </source>
</evidence>
<keyword evidence="7" id="KW-0328">Glycosyltransferase</keyword>
<evidence type="ECO:0000256" key="6">
    <source>
        <dbReference type="ARBA" id="ARBA00022670"/>
    </source>
</evidence>
<dbReference type="InterPro" id="IPR001264">
    <property type="entry name" value="Glyco_trans_51"/>
</dbReference>
<dbReference type="PANTHER" id="PTHR32282">
    <property type="entry name" value="BINDING PROTEIN TRANSPEPTIDASE, PUTATIVE-RELATED"/>
    <property type="match status" value="1"/>
</dbReference>
<dbReference type="GO" id="GO:0005886">
    <property type="term" value="C:plasma membrane"/>
    <property type="evidence" value="ECO:0007669"/>
    <property type="project" value="UniProtKB-SubCell"/>
</dbReference>
<feature type="transmembrane region" description="Helical" evidence="17">
    <location>
        <begin position="33"/>
        <end position="56"/>
    </location>
</feature>
<organism evidence="20 21">
    <name type="scientific">Candidatus Magasanikbacteria bacterium RIFOXYD1_FULL_40_23</name>
    <dbReference type="NCBI Taxonomy" id="1798705"/>
    <lineage>
        <taxon>Bacteria</taxon>
        <taxon>Candidatus Magasanikiibacteriota</taxon>
    </lineage>
</organism>
<proteinExistence type="inferred from homology"/>
<evidence type="ECO:0000259" key="18">
    <source>
        <dbReference type="Pfam" id="PF00905"/>
    </source>
</evidence>
<comment type="catalytic activity">
    <reaction evidence="16">
        <text>[GlcNAc-(1-&gt;4)-Mur2Ac(oyl-L-Ala-gamma-D-Glu-L-Lys-D-Ala-D-Ala)](n)-di-trans,octa-cis-undecaprenyl diphosphate + beta-D-GlcNAc-(1-&gt;4)-Mur2Ac(oyl-L-Ala-gamma-D-Glu-L-Lys-D-Ala-D-Ala)-di-trans,octa-cis-undecaprenyl diphosphate = [GlcNAc-(1-&gt;4)-Mur2Ac(oyl-L-Ala-gamma-D-Glu-L-Lys-D-Ala-D-Ala)](n+1)-di-trans,octa-cis-undecaprenyl diphosphate + di-trans,octa-cis-undecaprenyl diphosphate + H(+)</text>
        <dbReference type="Rhea" id="RHEA:23708"/>
        <dbReference type="Rhea" id="RHEA-COMP:9602"/>
        <dbReference type="Rhea" id="RHEA-COMP:9603"/>
        <dbReference type="ChEBI" id="CHEBI:15378"/>
        <dbReference type="ChEBI" id="CHEBI:58405"/>
        <dbReference type="ChEBI" id="CHEBI:60033"/>
        <dbReference type="ChEBI" id="CHEBI:78435"/>
        <dbReference type="EC" id="2.4.99.28"/>
    </reaction>
</comment>
<keyword evidence="17" id="KW-1133">Transmembrane helix</keyword>
<comment type="similarity">
    <text evidence="2">In the C-terminal section; belongs to the transpeptidase family.</text>
</comment>
<comment type="caution">
    <text evidence="20">The sequence shown here is derived from an EMBL/GenBank/DDBJ whole genome shotgun (WGS) entry which is preliminary data.</text>
</comment>
<keyword evidence="4" id="KW-1003">Cell membrane</keyword>
<dbReference type="SUPFAM" id="SSF56601">
    <property type="entry name" value="beta-lactamase/transpeptidase-like"/>
    <property type="match status" value="1"/>
</dbReference>
<dbReference type="InterPro" id="IPR013783">
    <property type="entry name" value="Ig-like_fold"/>
</dbReference>
<evidence type="ECO:0000256" key="5">
    <source>
        <dbReference type="ARBA" id="ARBA00022645"/>
    </source>
</evidence>
<comment type="similarity">
    <text evidence="3">In the N-terminal section; belongs to the glycosyltransferase 51 family.</text>
</comment>
<evidence type="ECO:0000256" key="1">
    <source>
        <dbReference type="ARBA" id="ARBA00004236"/>
    </source>
</evidence>
<dbReference type="GO" id="GO:0009002">
    <property type="term" value="F:serine-type D-Ala-D-Ala carboxypeptidase activity"/>
    <property type="evidence" value="ECO:0007669"/>
    <property type="project" value="UniProtKB-EC"/>
</dbReference>
<feature type="domain" description="Glycosyl transferase family 51" evidence="19">
    <location>
        <begin position="85"/>
        <end position="261"/>
    </location>
</feature>
<dbReference type="Gene3D" id="1.10.3810.10">
    <property type="entry name" value="Biosynthetic peptidoglycan transglycosylase-like"/>
    <property type="match status" value="1"/>
</dbReference>
<dbReference type="Gene3D" id="3.40.710.10">
    <property type="entry name" value="DD-peptidase/beta-lactamase superfamily"/>
    <property type="match status" value="1"/>
</dbReference>
<dbReference type="InterPro" id="IPR023346">
    <property type="entry name" value="Lysozyme-like_dom_sf"/>
</dbReference>
<evidence type="ECO:0000256" key="4">
    <source>
        <dbReference type="ARBA" id="ARBA00022475"/>
    </source>
</evidence>
<accession>A0A1F6P9C1</accession>
<keyword evidence="9" id="KW-0378">Hydrolase</keyword>
<keyword evidence="17" id="KW-0812">Transmembrane</keyword>
<evidence type="ECO:0000256" key="3">
    <source>
        <dbReference type="ARBA" id="ARBA00007739"/>
    </source>
</evidence>
<dbReference type="FunFam" id="1.10.3810.10:FF:000001">
    <property type="entry name" value="Penicillin-binding protein 1A"/>
    <property type="match status" value="1"/>
</dbReference>
<reference evidence="20 21" key="1">
    <citation type="journal article" date="2016" name="Nat. Commun.">
        <title>Thousands of microbial genomes shed light on interconnected biogeochemical processes in an aquifer system.</title>
        <authorList>
            <person name="Anantharaman K."/>
            <person name="Brown C.T."/>
            <person name="Hug L.A."/>
            <person name="Sharon I."/>
            <person name="Castelle C.J."/>
            <person name="Probst A.J."/>
            <person name="Thomas B.C."/>
            <person name="Singh A."/>
            <person name="Wilkins M.J."/>
            <person name="Karaoz U."/>
            <person name="Brodie E.L."/>
            <person name="Williams K.H."/>
            <person name="Hubbard S.S."/>
            <person name="Banfield J.F."/>
        </authorList>
    </citation>
    <scope>NUCLEOTIDE SEQUENCE [LARGE SCALE GENOMIC DNA]</scope>
</reference>
<dbReference type="EMBL" id="MFRA01000005">
    <property type="protein sequence ID" value="OGH92553.1"/>
    <property type="molecule type" value="Genomic_DNA"/>
</dbReference>
<comment type="subcellular location">
    <subcellularLocation>
        <location evidence="1">Cell membrane</location>
    </subcellularLocation>
</comment>
<keyword evidence="5" id="KW-0121">Carboxypeptidase</keyword>
<dbReference type="Gene3D" id="2.60.40.10">
    <property type="entry name" value="Immunoglobulins"/>
    <property type="match status" value="1"/>
</dbReference>
<evidence type="ECO:0000256" key="13">
    <source>
        <dbReference type="ARBA" id="ARBA00023268"/>
    </source>
</evidence>
<dbReference type="GO" id="GO:0008360">
    <property type="term" value="P:regulation of cell shape"/>
    <property type="evidence" value="ECO:0007669"/>
    <property type="project" value="UniProtKB-KW"/>
</dbReference>
<evidence type="ECO:0000256" key="14">
    <source>
        <dbReference type="ARBA" id="ARBA00023316"/>
    </source>
</evidence>
<dbReference type="InterPro" id="IPR036950">
    <property type="entry name" value="PBP_transglycosylase"/>
</dbReference>
<evidence type="ECO:0000256" key="10">
    <source>
        <dbReference type="ARBA" id="ARBA00022960"/>
    </source>
</evidence>
<dbReference type="InterPro" id="IPR001460">
    <property type="entry name" value="PCN-bd_Tpept"/>
</dbReference>
<dbReference type="GO" id="GO:0006508">
    <property type="term" value="P:proteolysis"/>
    <property type="evidence" value="ECO:0007669"/>
    <property type="project" value="UniProtKB-KW"/>
</dbReference>
<evidence type="ECO:0000256" key="17">
    <source>
        <dbReference type="SAM" id="Phobius"/>
    </source>
</evidence>
<keyword evidence="8" id="KW-0808">Transferase</keyword>
<keyword evidence="10" id="KW-0133">Cell shape</keyword>
<dbReference type="GO" id="GO:0030288">
    <property type="term" value="C:outer membrane-bounded periplasmic space"/>
    <property type="evidence" value="ECO:0007669"/>
    <property type="project" value="TreeGrafter"/>
</dbReference>
<comment type="catalytic activity">
    <reaction evidence="15">
        <text>Preferential cleavage: (Ac)2-L-Lys-D-Ala-|-D-Ala. Also transpeptidation of peptidyl-alanyl moieties that are N-acyl substituents of D-alanine.</text>
        <dbReference type="EC" id="3.4.16.4"/>
    </reaction>
</comment>
<dbReference type="GO" id="GO:0071555">
    <property type="term" value="P:cell wall organization"/>
    <property type="evidence" value="ECO:0007669"/>
    <property type="project" value="UniProtKB-KW"/>
</dbReference>
<evidence type="ECO:0000256" key="2">
    <source>
        <dbReference type="ARBA" id="ARBA00007090"/>
    </source>
</evidence>
<name>A0A1F6P9C1_9BACT</name>
<evidence type="ECO:0000256" key="11">
    <source>
        <dbReference type="ARBA" id="ARBA00022984"/>
    </source>
</evidence>
<evidence type="ECO:0000256" key="15">
    <source>
        <dbReference type="ARBA" id="ARBA00034000"/>
    </source>
</evidence>
<evidence type="ECO:0000259" key="19">
    <source>
        <dbReference type="Pfam" id="PF00912"/>
    </source>
</evidence>
<dbReference type="STRING" id="1798705.A2563_02645"/>
<dbReference type="InterPro" id="IPR050396">
    <property type="entry name" value="Glycosyltr_51/Transpeptidase"/>
</dbReference>
<gene>
    <name evidence="20" type="ORF">A2563_02645</name>
</gene>
<dbReference type="GO" id="GO:0008658">
    <property type="term" value="F:penicillin binding"/>
    <property type="evidence" value="ECO:0007669"/>
    <property type="project" value="InterPro"/>
</dbReference>
<evidence type="ECO:0000256" key="7">
    <source>
        <dbReference type="ARBA" id="ARBA00022676"/>
    </source>
</evidence>